<dbReference type="PRINTS" id="PR01399">
    <property type="entry name" value="ENTSNTHTASED"/>
</dbReference>
<evidence type="ECO:0000313" key="3">
    <source>
        <dbReference type="EMBL" id="WUT81629.1"/>
    </source>
</evidence>
<dbReference type="PANTHER" id="PTHR38096:SF1">
    <property type="entry name" value="ENTEROBACTIN SYNTHASE COMPONENT D"/>
    <property type="match status" value="1"/>
</dbReference>
<keyword evidence="4" id="KW-1185">Reference proteome</keyword>
<dbReference type="RefSeq" id="WP_329396105.1">
    <property type="nucleotide sequence ID" value="NZ_CP109019.1"/>
</dbReference>
<organism evidence="3 4">
    <name type="scientific">Streptomyces melanogenes</name>
    <dbReference type="NCBI Taxonomy" id="67326"/>
    <lineage>
        <taxon>Bacteria</taxon>
        <taxon>Bacillati</taxon>
        <taxon>Actinomycetota</taxon>
        <taxon>Actinomycetes</taxon>
        <taxon>Kitasatosporales</taxon>
        <taxon>Streptomycetaceae</taxon>
        <taxon>Streptomyces</taxon>
    </lineage>
</organism>
<name>A0ABZ1XE17_9ACTN</name>
<evidence type="ECO:0000256" key="1">
    <source>
        <dbReference type="SAM" id="MobiDB-lite"/>
    </source>
</evidence>
<sequence length="248" mass="25450">MREPAARGEEADRAPGVRATRPDHNSGRASAEHAVLLLRPALRALGLSLGLARADDPRARAVGPGESAAAAAMPPPRRRDFLAGRCAARRALAGAGGPAGEIPRAGRRPLFPSGFAGSISHSGGLGVALAAPAERFPALGCDLELRGLPLESAHIVLGPDERGPVDDAPDRAVAAYRLLCAFSAKEAAFKAFGALLGEEAPATLLAIATRPVPGGFRARPRSLPGHVIDVRVRPAGPGVFSWAVVPVV</sequence>
<reference evidence="3" key="1">
    <citation type="submission" date="2022-10" db="EMBL/GenBank/DDBJ databases">
        <title>The complete genomes of actinobacterial strains from the NBC collection.</title>
        <authorList>
            <person name="Joergensen T.S."/>
            <person name="Alvarez Arevalo M."/>
            <person name="Sterndorff E.B."/>
            <person name="Faurdal D."/>
            <person name="Vuksanovic O."/>
            <person name="Mourched A.-S."/>
            <person name="Charusanti P."/>
            <person name="Shaw S."/>
            <person name="Blin K."/>
            <person name="Weber T."/>
        </authorList>
    </citation>
    <scope>NUCLEOTIDE SEQUENCE</scope>
    <source>
        <strain evidence="3">NBC_00668</strain>
    </source>
</reference>
<dbReference type="Pfam" id="PF17837">
    <property type="entry name" value="4PPT_N"/>
    <property type="match status" value="1"/>
</dbReference>
<proteinExistence type="predicted"/>
<dbReference type="EMBL" id="CP109019">
    <property type="protein sequence ID" value="WUT81629.1"/>
    <property type="molecule type" value="Genomic_DNA"/>
</dbReference>
<evidence type="ECO:0000313" key="4">
    <source>
        <dbReference type="Proteomes" id="UP001432060"/>
    </source>
</evidence>
<evidence type="ECO:0000259" key="2">
    <source>
        <dbReference type="Pfam" id="PF17837"/>
    </source>
</evidence>
<feature type="region of interest" description="Disordered" evidence="1">
    <location>
        <begin position="1"/>
        <end position="31"/>
    </location>
</feature>
<gene>
    <name evidence="3" type="ORF">OG515_05120</name>
</gene>
<dbReference type="Proteomes" id="UP001432060">
    <property type="component" value="Chromosome"/>
</dbReference>
<feature type="domain" description="4'-phosphopantetheinyl transferase N-terminal" evidence="2">
    <location>
        <begin position="67"/>
        <end position="131"/>
    </location>
</feature>
<protein>
    <submittedName>
        <fullName evidence="3">Enterobactin synthetase</fullName>
    </submittedName>
</protein>
<dbReference type="SUPFAM" id="SSF56214">
    <property type="entry name" value="4'-phosphopantetheinyl transferase"/>
    <property type="match status" value="1"/>
</dbReference>
<dbReference type="PANTHER" id="PTHR38096">
    <property type="entry name" value="ENTEROBACTIN SYNTHASE COMPONENT D"/>
    <property type="match status" value="1"/>
</dbReference>
<dbReference type="InterPro" id="IPR041354">
    <property type="entry name" value="4PPT_N"/>
</dbReference>
<accession>A0ABZ1XE17</accession>
<dbReference type="InterPro" id="IPR003542">
    <property type="entry name" value="Enbac_synth_compD-like"/>
</dbReference>
<dbReference type="InterPro" id="IPR037143">
    <property type="entry name" value="4-PPantetheinyl_Trfase_dom_sf"/>
</dbReference>
<feature type="compositionally biased region" description="Basic and acidic residues" evidence="1">
    <location>
        <begin position="1"/>
        <end position="26"/>
    </location>
</feature>